<feature type="region of interest" description="Disordered" evidence="1">
    <location>
        <begin position="1"/>
        <end position="46"/>
    </location>
</feature>
<comment type="caution">
    <text evidence="2">The sequence shown here is derived from an EMBL/GenBank/DDBJ whole genome shotgun (WGS) entry which is preliminary data.</text>
</comment>
<gene>
    <name evidence="2" type="ORF">PIB30_083645</name>
</gene>
<reference evidence="2 3" key="1">
    <citation type="journal article" date="2023" name="Plants (Basel)">
        <title>Bridging the Gap: Combining Genomics and Transcriptomics Approaches to Understand Stylosanthes scabra, an Orphan Legume from the Brazilian Caatinga.</title>
        <authorList>
            <person name="Ferreira-Neto J.R.C."/>
            <person name="da Silva M.D."/>
            <person name="Binneck E."/>
            <person name="de Melo N.F."/>
            <person name="da Silva R.H."/>
            <person name="de Melo A.L.T.M."/>
            <person name="Pandolfi V."/>
            <person name="Bustamante F.O."/>
            <person name="Brasileiro-Vidal A.C."/>
            <person name="Benko-Iseppon A.M."/>
        </authorList>
    </citation>
    <scope>NUCLEOTIDE SEQUENCE [LARGE SCALE GENOMIC DNA]</scope>
    <source>
        <tissue evidence="2">Leaves</tissue>
    </source>
</reference>
<proteinExistence type="predicted"/>
<sequence>MRLPCSLSRPRSSALQNQKTTAASPAAEESSDDDGASDSTHGGGTIAVTNHHRRAFSLYQTTFFGDGDEPFNDGGVMTTDSDEEAATWKLPRISSPALSLHRSAYFCPSTTEARKPSFAGAVIPSYPLFFTLDPTLFSVCVCGCAALRV</sequence>
<dbReference type="Proteomes" id="UP001341840">
    <property type="component" value="Unassembled WGS sequence"/>
</dbReference>
<dbReference type="EMBL" id="JASCZI010273190">
    <property type="protein sequence ID" value="MED6224405.1"/>
    <property type="molecule type" value="Genomic_DNA"/>
</dbReference>
<evidence type="ECO:0000313" key="3">
    <source>
        <dbReference type="Proteomes" id="UP001341840"/>
    </source>
</evidence>
<protein>
    <submittedName>
        <fullName evidence="2">Uncharacterized protein</fullName>
    </submittedName>
</protein>
<feature type="compositionally biased region" description="Low complexity" evidence="1">
    <location>
        <begin position="1"/>
        <end position="13"/>
    </location>
</feature>
<name>A0ABU6ZQY9_9FABA</name>
<evidence type="ECO:0000313" key="2">
    <source>
        <dbReference type="EMBL" id="MED6224405.1"/>
    </source>
</evidence>
<evidence type="ECO:0000256" key="1">
    <source>
        <dbReference type="SAM" id="MobiDB-lite"/>
    </source>
</evidence>
<keyword evidence="3" id="KW-1185">Reference proteome</keyword>
<accession>A0ABU6ZQY9</accession>
<organism evidence="2 3">
    <name type="scientific">Stylosanthes scabra</name>
    <dbReference type="NCBI Taxonomy" id="79078"/>
    <lineage>
        <taxon>Eukaryota</taxon>
        <taxon>Viridiplantae</taxon>
        <taxon>Streptophyta</taxon>
        <taxon>Embryophyta</taxon>
        <taxon>Tracheophyta</taxon>
        <taxon>Spermatophyta</taxon>
        <taxon>Magnoliopsida</taxon>
        <taxon>eudicotyledons</taxon>
        <taxon>Gunneridae</taxon>
        <taxon>Pentapetalae</taxon>
        <taxon>rosids</taxon>
        <taxon>fabids</taxon>
        <taxon>Fabales</taxon>
        <taxon>Fabaceae</taxon>
        <taxon>Papilionoideae</taxon>
        <taxon>50 kb inversion clade</taxon>
        <taxon>dalbergioids sensu lato</taxon>
        <taxon>Dalbergieae</taxon>
        <taxon>Pterocarpus clade</taxon>
        <taxon>Stylosanthes</taxon>
    </lineage>
</organism>